<dbReference type="InterPro" id="IPR011020">
    <property type="entry name" value="HTTM-like"/>
</dbReference>
<dbReference type="InterPro" id="IPR052964">
    <property type="entry name" value="Sporulation_signal_mat"/>
</dbReference>
<evidence type="ECO:0000256" key="2">
    <source>
        <dbReference type="ARBA" id="ARBA00022692"/>
    </source>
</evidence>
<dbReference type="OrthoDB" id="252928at2"/>
<name>F0SLL4_RUBBR</name>
<organism evidence="7 8">
    <name type="scientific">Rubinisphaera brasiliensis (strain ATCC 49424 / DSM 5305 / JCM 21570 / IAM 15109 / NBRC 103401 / IFAM 1448)</name>
    <name type="common">Planctomyces brasiliensis</name>
    <dbReference type="NCBI Taxonomy" id="756272"/>
    <lineage>
        <taxon>Bacteria</taxon>
        <taxon>Pseudomonadati</taxon>
        <taxon>Planctomycetota</taxon>
        <taxon>Planctomycetia</taxon>
        <taxon>Planctomycetales</taxon>
        <taxon>Planctomycetaceae</taxon>
        <taxon>Rubinisphaera</taxon>
    </lineage>
</organism>
<dbReference type="EMBL" id="CP002546">
    <property type="protein sequence ID" value="ADY57697.1"/>
    <property type="molecule type" value="Genomic_DNA"/>
</dbReference>
<gene>
    <name evidence="7" type="ordered locus">Plabr_0067</name>
</gene>
<sequence length="513" mass="58317">MAANRLIPSTWSNAFNNFFFDRQIPYGMALVRICLPLVLLVEMSMRWPWVVEFYSADGAPAPIAMAYGYWEFLPFLPGMWAVAAFTVMLLLMVSLIVGWNSRLSAAGVFVLYTYFTMQDSLSSLTKYSVFSSHMFLLLSLSECGAVWSVDRLIELRRQGIARTSSWLGEGRAVEVWPQRLLQLFIGIVYFGAAVTKMQTPTYFSGDQMRLWLLTNVNHWNPLGELLSLQPALLVPMCYIAIIWEITFVFMVWNKTLRVPFLVVGALFHFMTTLTLGLIVFPLVCFSLYMAFMTEEDVRWWRERMARRSGFLRSVPQLLTTPYRLLLEAIAPLARFGNVAYVGILLGATALGLVGHRAIDLYAANTPTGRYELQPMDPQLARRMLRTDTVIREQDKLLSFDIGKLMVGGVVVETGKTFKTGDRIHAQLNLIPPHEDLFVECQLVSDRGLVHDQSNGIAMRQDFRYTFNYLLPETLRAGDYQFILKLNNQEVARQTIKIAESEPEAAEESVALAE</sequence>
<evidence type="ECO:0000256" key="4">
    <source>
        <dbReference type="ARBA" id="ARBA00023136"/>
    </source>
</evidence>
<dbReference type="GO" id="GO:0012505">
    <property type="term" value="C:endomembrane system"/>
    <property type="evidence" value="ECO:0007669"/>
    <property type="project" value="UniProtKB-SubCell"/>
</dbReference>
<keyword evidence="3 5" id="KW-1133">Transmembrane helix</keyword>
<feature type="transmembrane region" description="Helical" evidence="5">
    <location>
        <begin position="76"/>
        <end position="96"/>
    </location>
</feature>
<feature type="domain" description="HTTM-like" evidence="6">
    <location>
        <begin position="25"/>
        <end position="296"/>
    </location>
</feature>
<dbReference type="AlphaFoldDB" id="F0SLL4"/>
<evidence type="ECO:0000256" key="5">
    <source>
        <dbReference type="SAM" id="Phobius"/>
    </source>
</evidence>
<keyword evidence="8" id="KW-1185">Reference proteome</keyword>
<feature type="transmembrane region" description="Helical" evidence="5">
    <location>
        <begin position="24"/>
        <end position="41"/>
    </location>
</feature>
<dbReference type="RefSeq" id="WP_013626441.1">
    <property type="nucleotide sequence ID" value="NC_015174.1"/>
</dbReference>
<evidence type="ECO:0000256" key="3">
    <source>
        <dbReference type="ARBA" id="ARBA00022989"/>
    </source>
</evidence>
<dbReference type="STRING" id="756272.Plabr_0067"/>
<feature type="transmembrane region" description="Helical" evidence="5">
    <location>
        <begin position="258"/>
        <end position="291"/>
    </location>
</feature>
<feature type="transmembrane region" description="Helical" evidence="5">
    <location>
        <begin position="231"/>
        <end position="252"/>
    </location>
</feature>
<comment type="subcellular location">
    <subcellularLocation>
        <location evidence="1">Endomembrane system</location>
        <topology evidence="1">Multi-pass membrane protein</topology>
    </subcellularLocation>
</comment>
<dbReference type="PANTHER" id="PTHR39535">
    <property type="entry name" value="SPORULATION-DELAYING PROTEIN SDPB"/>
    <property type="match status" value="1"/>
</dbReference>
<evidence type="ECO:0000256" key="1">
    <source>
        <dbReference type="ARBA" id="ARBA00004127"/>
    </source>
</evidence>
<dbReference type="HOGENOM" id="CLU_510776_0_0_0"/>
<dbReference type="PANTHER" id="PTHR39535:SF2">
    <property type="entry name" value="HTTM DOMAIN-CONTAINING PROTEIN"/>
    <property type="match status" value="1"/>
</dbReference>
<reference evidence="8" key="1">
    <citation type="submission" date="2011-02" db="EMBL/GenBank/DDBJ databases">
        <title>The complete genome of Planctomyces brasiliensis DSM 5305.</title>
        <authorList>
            <person name="Lucas S."/>
            <person name="Copeland A."/>
            <person name="Lapidus A."/>
            <person name="Bruce D."/>
            <person name="Goodwin L."/>
            <person name="Pitluck S."/>
            <person name="Kyrpides N."/>
            <person name="Mavromatis K."/>
            <person name="Pagani I."/>
            <person name="Ivanova N."/>
            <person name="Ovchinnikova G."/>
            <person name="Lu M."/>
            <person name="Detter J.C."/>
            <person name="Han C."/>
            <person name="Land M."/>
            <person name="Hauser L."/>
            <person name="Markowitz V."/>
            <person name="Cheng J.-F."/>
            <person name="Hugenholtz P."/>
            <person name="Woyke T."/>
            <person name="Wu D."/>
            <person name="Tindall B."/>
            <person name="Pomrenke H.G."/>
            <person name="Brambilla E."/>
            <person name="Klenk H.-P."/>
            <person name="Eisen J.A."/>
        </authorList>
    </citation>
    <scope>NUCLEOTIDE SEQUENCE [LARGE SCALE GENOMIC DNA]</scope>
    <source>
        <strain evidence="8">ATCC 49424 / DSM 5305 / JCM 21570 / NBRC 103401 / IFAM 1448</strain>
    </source>
</reference>
<dbReference type="KEGG" id="pbs:Plabr_0067"/>
<keyword evidence="4 5" id="KW-0472">Membrane</keyword>
<dbReference type="InterPro" id="IPR053934">
    <property type="entry name" value="HTTM_dom"/>
</dbReference>
<evidence type="ECO:0000313" key="8">
    <source>
        <dbReference type="Proteomes" id="UP000006860"/>
    </source>
</evidence>
<proteinExistence type="predicted"/>
<dbReference type="Pfam" id="PF05090">
    <property type="entry name" value="HTTM"/>
    <property type="match status" value="1"/>
</dbReference>
<dbReference type="eggNOG" id="COG3011">
    <property type="taxonomic scope" value="Bacteria"/>
</dbReference>
<dbReference type="SMART" id="SM00752">
    <property type="entry name" value="HTTM"/>
    <property type="match status" value="1"/>
</dbReference>
<accession>F0SLL4</accession>
<evidence type="ECO:0000313" key="7">
    <source>
        <dbReference type="EMBL" id="ADY57697.1"/>
    </source>
</evidence>
<dbReference type="Proteomes" id="UP000006860">
    <property type="component" value="Chromosome"/>
</dbReference>
<evidence type="ECO:0000259" key="6">
    <source>
        <dbReference type="SMART" id="SM00752"/>
    </source>
</evidence>
<keyword evidence="2 5" id="KW-0812">Transmembrane</keyword>
<protein>
    <submittedName>
        <fullName evidence="7">HTTM domain protein</fullName>
    </submittedName>
</protein>